<dbReference type="SUPFAM" id="SSF74653">
    <property type="entry name" value="TolA/TonB C-terminal domain"/>
    <property type="match status" value="1"/>
</dbReference>
<name>A0A644SQF4_9ZZZZ</name>
<dbReference type="EMBL" id="VSSQ01000003">
    <property type="protein sequence ID" value="MPL56527.1"/>
    <property type="molecule type" value="Genomic_DNA"/>
</dbReference>
<protein>
    <recommendedName>
        <fullName evidence="2">TonB C-terminal domain-containing protein</fullName>
    </recommendedName>
</protein>
<gene>
    <name evidence="1" type="ORF">SDC9_02013</name>
</gene>
<proteinExistence type="predicted"/>
<comment type="caution">
    <text evidence="1">The sequence shown here is derived from an EMBL/GenBank/DDBJ whole genome shotgun (WGS) entry which is preliminary data.</text>
</comment>
<accession>A0A644SQF4</accession>
<dbReference type="AlphaFoldDB" id="A0A644SQF4"/>
<dbReference type="Gene3D" id="3.30.1150.10">
    <property type="match status" value="1"/>
</dbReference>
<reference evidence="1" key="1">
    <citation type="submission" date="2019-08" db="EMBL/GenBank/DDBJ databases">
        <authorList>
            <person name="Kucharzyk K."/>
            <person name="Murdoch R.W."/>
            <person name="Higgins S."/>
            <person name="Loffler F."/>
        </authorList>
    </citation>
    <scope>NUCLEOTIDE SEQUENCE</scope>
</reference>
<evidence type="ECO:0008006" key="2">
    <source>
        <dbReference type="Google" id="ProtNLM"/>
    </source>
</evidence>
<organism evidence="1">
    <name type="scientific">bioreactor metagenome</name>
    <dbReference type="NCBI Taxonomy" id="1076179"/>
    <lineage>
        <taxon>unclassified sequences</taxon>
        <taxon>metagenomes</taxon>
        <taxon>ecological metagenomes</taxon>
    </lineage>
</organism>
<sequence length="140" mass="16062">MKKLIYLIAVVSSGLIFGQETQNSSKNEYPSDSFINVYEKVDKEAEFPGGLNAFRSKFAESFNHKNIKVEKRKAVFRIVISFIVERDGSLTNITAEGDYVKFMEEAIASVKRVKDKWSPALINSQPVRQRFRMPITMNFD</sequence>
<evidence type="ECO:0000313" key="1">
    <source>
        <dbReference type="EMBL" id="MPL56527.1"/>
    </source>
</evidence>